<comment type="caution">
    <text evidence="4">The sequence shown here is derived from an EMBL/GenBank/DDBJ whole genome shotgun (WGS) entry which is preliminary data.</text>
</comment>
<dbReference type="EMBL" id="JAACJK010000057">
    <property type="protein sequence ID" value="KAF5336951.1"/>
    <property type="molecule type" value="Genomic_DNA"/>
</dbReference>
<feature type="repeat" description="ANK" evidence="1">
    <location>
        <begin position="631"/>
        <end position="664"/>
    </location>
</feature>
<feature type="transmembrane region" description="Helical" evidence="3">
    <location>
        <begin position="78"/>
        <end position="98"/>
    </location>
</feature>
<dbReference type="OrthoDB" id="194358at2759"/>
<dbReference type="InterPro" id="IPR036770">
    <property type="entry name" value="Ankyrin_rpt-contain_sf"/>
</dbReference>
<dbReference type="Gene3D" id="1.25.40.20">
    <property type="entry name" value="Ankyrin repeat-containing domain"/>
    <property type="match status" value="3"/>
</dbReference>
<dbReference type="InterPro" id="IPR052391">
    <property type="entry name" value="E3_Ligase-Neurotoxin"/>
</dbReference>
<evidence type="ECO:0000256" key="1">
    <source>
        <dbReference type="PROSITE-ProRule" id="PRU00023"/>
    </source>
</evidence>
<gene>
    <name evidence="4" type="ORF">D9611_002907</name>
</gene>
<feature type="transmembrane region" description="Helical" evidence="3">
    <location>
        <begin position="104"/>
        <end position="124"/>
    </location>
</feature>
<keyword evidence="5" id="KW-1185">Reference proteome</keyword>
<keyword evidence="1" id="KW-0040">ANK repeat</keyword>
<dbReference type="PROSITE" id="PS50088">
    <property type="entry name" value="ANK_REPEAT"/>
    <property type="match status" value="2"/>
</dbReference>
<dbReference type="Pfam" id="PF12796">
    <property type="entry name" value="Ank_2"/>
    <property type="match status" value="2"/>
</dbReference>
<keyword evidence="3" id="KW-0812">Transmembrane</keyword>
<feature type="repeat" description="ANK" evidence="1">
    <location>
        <begin position="737"/>
        <end position="770"/>
    </location>
</feature>
<feature type="region of interest" description="Disordered" evidence="2">
    <location>
        <begin position="178"/>
        <end position="209"/>
    </location>
</feature>
<keyword evidence="3" id="KW-0472">Membrane</keyword>
<evidence type="ECO:0000313" key="4">
    <source>
        <dbReference type="EMBL" id="KAF5336951.1"/>
    </source>
</evidence>
<proteinExistence type="predicted"/>
<organism evidence="4 5">
    <name type="scientific">Ephemerocybe angulata</name>
    <dbReference type="NCBI Taxonomy" id="980116"/>
    <lineage>
        <taxon>Eukaryota</taxon>
        <taxon>Fungi</taxon>
        <taxon>Dikarya</taxon>
        <taxon>Basidiomycota</taxon>
        <taxon>Agaricomycotina</taxon>
        <taxon>Agaricomycetes</taxon>
        <taxon>Agaricomycetidae</taxon>
        <taxon>Agaricales</taxon>
        <taxon>Agaricineae</taxon>
        <taxon>Psathyrellaceae</taxon>
        <taxon>Ephemerocybe</taxon>
    </lineage>
</organism>
<dbReference type="PANTHER" id="PTHR24133:SF40">
    <property type="entry name" value="ANKYRIN REPEAT DOMAIN 44"/>
    <property type="match status" value="1"/>
</dbReference>
<dbReference type="SMART" id="SM00248">
    <property type="entry name" value="ANK"/>
    <property type="match status" value="8"/>
</dbReference>
<feature type="transmembrane region" description="Helical" evidence="3">
    <location>
        <begin position="296"/>
        <end position="319"/>
    </location>
</feature>
<evidence type="ECO:0000256" key="3">
    <source>
        <dbReference type="SAM" id="Phobius"/>
    </source>
</evidence>
<feature type="transmembrane region" description="Helical" evidence="3">
    <location>
        <begin position="40"/>
        <end position="58"/>
    </location>
</feature>
<feature type="transmembrane region" description="Helical" evidence="3">
    <location>
        <begin position="363"/>
        <end position="387"/>
    </location>
</feature>
<dbReference type="Proteomes" id="UP000541558">
    <property type="component" value="Unassembled WGS sequence"/>
</dbReference>
<evidence type="ECO:0000313" key="5">
    <source>
        <dbReference type="Proteomes" id="UP000541558"/>
    </source>
</evidence>
<reference evidence="4 5" key="1">
    <citation type="journal article" date="2020" name="ISME J.">
        <title>Uncovering the hidden diversity of litter-decomposition mechanisms in mushroom-forming fungi.</title>
        <authorList>
            <person name="Floudas D."/>
            <person name="Bentzer J."/>
            <person name="Ahren D."/>
            <person name="Johansson T."/>
            <person name="Persson P."/>
            <person name="Tunlid A."/>
        </authorList>
    </citation>
    <scope>NUCLEOTIDE SEQUENCE [LARGE SCALE GENOMIC DNA]</scope>
    <source>
        <strain evidence="4 5">CBS 175.51</strain>
    </source>
</reference>
<name>A0A8H5C883_9AGAR</name>
<sequence>MFPDCTISTSHPSPSPSISMLAGSCIIPGNPDIAGVGVRIAIYVQNLLCFFPAFWALVDGKVTETELESAETQATTNLVLAFAILISSMVQATTLGLTSYHASIVLNMSWMNNTNAFIYFLLYVQHKSQATSLSGDVVEPTFKAWARHIRCSFLPGTKPGRGNDASIAESGQFGGPSVQALGDETGMPTLPSPSARPEKLDGTDAPSNEEVDIEHRKGNIVNARMAAKNLVKRYVLPLGSLHLSLMAALGVWLWIDIRGFGNMRDTANNCAADRALISILGSHVPFASGALRIAPFIIYGLFLVPGLNLLLPIAVFLGFHYCARRLNSTIVNLGPRPIRWNMNMSIWERLWDRSLCWVQKFILRWWTVFPPVLGLVFLLAVNLVFIIDIELTLKQNAHLQDNDETEWGFGQILAILLLFMPLRDLVEALLTRRMQKELNLGFKNAVNLKDWDTVLTYVARGADPNIDMQGKPTPIRAAYLSDRLDIVRALLDAGSDPNIEPGPRRDKRIIQRENKDCLQLLRDHDNRVIDSTSALKSMVLKGYHVGLKLLAAPGNANEEDRIWRAALSFAAQTGNEAAVRFLLDAPGIDVNSPCFNREWTILLAAARGGHTAVVKLLLDVPGIDVNAPDGGGYTPLIYAAQNGHDAVVKLLLAAPGINVNAADSSGWTPLSHVAYSSLRREAREAVALLAAPGIDINARDIDGRTALTLAAAHRHREYIIELLLAKPGIEVNAPCTKGKTPLIYAVINHDEAAVRLVLAAPGIDVNATDTNGRAALTWAVFLGEEAIVKLLCGVPETIVDVSPVRRHLEPHEDWDKIKPASKDLQHECLRILVENSSFRMAAALRMALRNLEEDELEKGDSENT</sequence>
<dbReference type="PROSITE" id="PS50297">
    <property type="entry name" value="ANK_REP_REGION"/>
    <property type="match status" value="1"/>
</dbReference>
<evidence type="ECO:0000256" key="2">
    <source>
        <dbReference type="SAM" id="MobiDB-lite"/>
    </source>
</evidence>
<feature type="transmembrane region" description="Helical" evidence="3">
    <location>
        <begin position="234"/>
        <end position="255"/>
    </location>
</feature>
<dbReference type="InterPro" id="IPR002110">
    <property type="entry name" value="Ankyrin_rpt"/>
</dbReference>
<dbReference type="PANTHER" id="PTHR24133">
    <property type="entry name" value="ANKYRIN DOMAIN-CONTAINING"/>
    <property type="match status" value="1"/>
</dbReference>
<dbReference type="SUPFAM" id="SSF48403">
    <property type="entry name" value="Ankyrin repeat"/>
    <property type="match status" value="1"/>
</dbReference>
<accession>A0A8H5C883</accession>
<protein>
    <submittedName>
        <fullName evidence="4">Uncharacterized protein</fullName>
    </submittedName>
</protein>
<dbReference type="AlphaFoldDB" id="A0A8H5C883"/>
<keyword evidence="3" id="KW-1133">Transmembrane helix</keyword>